<dbReference type="InterPro" id="IPR008921">
    <property type="entry name" value="DNA_pol3_clamp-load_cplx_C"/>
</dbReference>
<dbReference type="EC" id="2.7.7.7" evidence="1"/>
<comment type="similarity">
    <text evidence="6">Belongs to the DNA polymerase HolA subunit family.</text>
</comment>
<keyword evidence="2" id="KW-0808">Transferase</keyword>
<dbReference type="PANTHER" id="PTHR34388">
    <property type="entry name" value="DNA POLYMERASE III SUBUNIT DELTA"/>
    <property type="match status" value="1"/>
</dbReference>
<proteinExistence type="inferred from homology"/>
<evidence type="ECO:0000313" key="9">
    <source>
        <dbReference type="EMBL" id="GAA2090620.1"/>
    </source>
</evidence>
<reference evidence="9 10" key="1">
    <citation type="journal article" date="2019" name="Int. J. Syst. Evol. Microbiol.">
        <title>The Global Catalogue of Microorganisms (GCM) 10K type strain sequencing project: providing services to taxonomists for standard genome sequencing and annotation.</title>
        <authorList>
            <consortium name="The Broad Institute Genomics Platform"/>
            <consortium name="The Broad Institute Genome Sequencing Center for Infectious Disease"/>
            <person name="Wu L."/>
            <person name="Ma J."/>
        </authorList>
    </citation>
    <scope>NUCLEOTIDE SEQUENCE [LARGE SCALE GENOMIC DNA]</scope>
    <source>
        <strain evidence="9 10">JCM 15900</strain>
    </source>
</reference>
<dbReference type="Gene3D" id="1.20.272.10">
    <property type="match status" value="1"/>
</dbReference>
<accession>A0ABN2WHF5</accession>
<dbReference type="NCBIfam" id="TIGR01128">
    <property type="entry name" value="holA"/>
    <property type="match status" value="1"/>
</dbReference>
<feature type="domain" description="DNA polymerase III delta subunit-like C-terminal" evidence="8">
    <location>
        <begin position="208"/>
        <end position="320"/>
    </location>
</feature>
<evidence type="ECO:0000256" key="6">
    <source>
        <dbReference type="ARBA" id="ARBA00034754"/>
    </source>
</evidence>
<dbReference type="InterPro" id="IPR048466">
    <property type="entry name" value="DNA_pol3_delta-like_C"/>
</dbReference>
<comment type="caution">
    <text evidence="9">The sequence shown here is derived from an EMBL/GenBank/DDBJ whole genome shotgun (WGS) entry which is preliminary data.</text>
</comment>
<evidence type="ECO:0000256" key="3">
    <source>
        <dbReference type="ARBA" id="ARBA00022695"/>
    </source>
</evidence>
<dbReference type="InterPro" id="IPR005790">
    <property type="entry name" value="DNA_polIII_delta"/>
</dbReference>
<dbReference type="SUPFAM" id="SSF48019">
    <property type="entry name" value="post-AAA+ oligomerization domain-like"/>
    <property type="match status" value="1"/>
</dbReference>
<evidence type="ECO:0000256" key="5">
    <source>
        <dbReference type="ARBA" id="ARBA00022932"/>
    </source>
</evidence>
<dbReference type="Pfam" id="PF21694">
    <property type="entry name" value="DNA_pol3_delta_C"/>
    <property type="match status" value="1"/>
</dbReference>
<dbReference type="RefSeq" id="WP_344335225.1">
    <property type="nucleotide sequence ID" value="NZ_BAAAPZ010000002.1"/>
</dbReference>
<dbReference type="Proteomes" id="UP001500984">
    <property type="component" value="Unassembled WGS sequence"/>
</dbReference>
<dbReference type="PANTHER" id="PTHR34388:SF1">
    <property type="entry name" value="DNA POLYMERASE III SUBUNIT DELTA"/>
    <property type="match status" value="1"/>
</dbReference>
<evidence type="ECO:0000256" key="4">
    <source>
        <dbReference type="ARBA" id="ARBA00022705"/>
    </source>
</evidence>
<dbReference type="EMBL" id="BAAAPZ010000002">
    <property type="protein sequence ID" value="GAA2090620.1"/>
    <property type="molecule type" value="Genomic_DNA"/>
</dbReference>
<organism evidence="9 10">
    <name type="scientific">Brevibacterium salitolerans</name>
    <dbReference type="NCBI Taxonomy" id="1403566"/>
    <lineage>
        <taxon>Bacteria</taxon>
        <taxon>Bacillati</taxon>
        <taxon>Actinomycetota</taxon>
        <taxon>Actinomycetes</taxon>
        <taxon>Micrococcales</taxon>
        <taxon>Brevibacteriaceae</taxon>
        <taxon>Brevibacterium</taxon>
    </lineage>
</organism>
<gene>
    <name evidence="9" type="ORF">GCM10009823_07200</name>
</gene>
<evidence type="ECO:0000256" key="7">
    <source>
        <dbReference type="ARBA" id="ARBA00049244"/>
    </source>
</evidence>
<keyword evidence="5" id="KW-0239">DNA-directed DNA polymerase</keyword>
<keyword evidence="10" id="KW-1185">Reference proteome</keyword>
<evidence type="ECO:0000256" key="1">
    <source>
        <dbReference type="ARBA" id="ARBA00012417"/>
    </source>
</evidence>
<evidence type="ECO:0000256" key="2">
    <source>
        <dbReference type="ARBA" id="ARBA00022679"/>
    </source>
</evidence>
<evidence type="ECO:0000259" key="8">
    <source>
        <dbReference type="Pfam" id="PF21694"/>
    </source>
</evidence>
<protein>
    <recommendedName>
        <fullName evidence="1">DNA-directed DNA polymerase</fullName>
        <ecNumber evidence="1">2.7.7.7</ecNumber>
    </recommendedName>
</protein>
<dbReference type="Gene3D" id="3.40.50.300">
    <property type="entry name" value="P-loop containing nucleotide triphosphate hydrolases"/>
    <property type="match status" value="1"/>
</dbReference>
<evidence type="ECO:0000313" key="10">
    <source>
        <dbReference type="Proteomes" id="UP001500984"/>
    </source>
</evidence>
<dbReference type="InterPro" id="IPR027417">
    <property type="entry name" value="P-loop_NTPase"/>
</dbReference>
<keyword evidence="3" id="KW-0548">Nucleotidyltransferase</keyword>
<name>A0ABN2WHF5_9MICO</name>
<sequence>MAAAKKKTVPWHRAAPAPLVLISGGEDVLVRNARTRIVAAVRKKHADIEPVRLSASSYEPGSLPGAAAPSLFSSHGLVLVSDLQAMTDEFLRDSLAYVQDPNPDVVVVMEHKGGNRGARLLKALAAAEVPTVDAAVLKSDADRQKYAQDAFSRAKREITADGLAALMGALGSDLSELDAGVRQLLADTEGPVDAAAVDRYYGGRIEATGFKVADAAAAGRAGEALALLRHALATGADPVPVVATLAMKLRGLAKVQGLPGSSQSLAAELGMAPWQVDRAKREVRGWNEVALGRALLAAAEADEAVKGGGRDPEYAVERLVAVVAEQSRVR</sequence>
<comment type="catalytic activity">
    <reaction evidence="7">
        <text>DNA(n) + a 2'-deoxyribonucleoside 5'-triphosphate = DNA(n+1) + diphosphate</text>
        <dbReference type="Rhea" id="RHEA:22508"/>
        <dbReference type="Rhea" id="RHEA-COMP:17339"/>
        <dbReference type="Rhea" id="RHEA-COMP:17340"/>
        <dbReference type="ChEBI" id="CHEBI:33019"/>
        <dbReference type="ChEBI" id="CHEBI:61560"/>
        <dbReference type="ChEBI" id="CHEBI:173112"/>
        <dbReference type="EC" id="2.7.7.7"/>
    </reaction>
</comment>
<keyword evidence="4" id="KW-0235">DNA replication</keyword>